<keyword evidence="3" id="KW-1185">Reference proteome</keyword>
<feature type="transmembrane region" description="Helical" evidence="1">
    <location>
        <begin position="76"/>
        <end position="97"/>
    </location>
</feature>
<organism evidence="2 3">
    <name type="scientific">Kitasatospora nipponensis</name>
    <dbReference type="NCBI Taxonomy" id="258049"/>
    <lineage>
        <taxon>Bacteria</taxon>
        <taxon>Bacillati</taxon>
        <taxon>Actinomycetota</taxon>
        <taxon>Actinomycetes</taxon>
        <taxon>Kitasatosporales</taxon>
        <taxon>Streptomycetaceae</taxon>
        <taxon>Kitasatospora</taxon>
    </lineage>
</organism>
<keyword evidence="1" id="KW-0812">Transmembrane</keyword>
<name>A0ABN1VYI8_9ACTN</name>
<reference evidence="2 3" key="1">
    <citation type="journal article" date="2019" name="Int. J. Syst. Evol. Microbiol.">
        <title>The Global Catalogue of Microorganisms (GCM) 10K type strain sequencing project: providing services to taxonomists for standard genome sequencing and annotation.</title>
        <authorList>
            <consortium name="The Broad Institute Genomics Platform"/>
            <consortium name="The Broad Institute Genome Sequencing Center for Infectious Disease"/>
            <person name="Wu L."/>
            <person name="Ma J."/>
        </authorList>
    </citation>
    <scope>NUCLEOTIDE SEQUENCE [LARGE SCALE GENOMIC DNA]</scope>
    <source>
        <strain evidence="2 3">JCM 13004</strain>
    </source>
</reference>
<dbReference type="Proteomes" id="UP001500037">
    <property type="component" value="Unassembled WGS sequence"/>
</dbReference>
<sequence length="102" mass="11097">MVESAKWPVIWTGFLMIAVSVRLAATARMHRHRRLARGRRPSHLEWVPALVGLPAVLGAAPRILCAGHDVLMAADEVGLVLFVAACGLLLYGVVVLARRVPR</sequence>
<evidence type="ECO:0000256" key="1">
    <source>
        <dbReference type="SAM" id="Phobius"/>
    </source>
</evidence>
<accession>A0ABN1VYI8</accession>
<feature type="transmembrane region" description="Helical" evidence="1">
    <location>
        <begin position="6"/>
        <end position="25"/>
    </location>
</feature>
<dbReference type="RefSeq" id="WP_344440243.1">
    <property type="nucleotide sequence ID" value="NZ_BAAALF010000013.1"/>
</dbReference>
<keyword evidence="1" id="KW-1133">Transmembrane helix</keyword>
<protein>
    <recommendedName>
        <fullName evidence="4">Branched-subunit amino acid transport protein AzlD</fullName>
    </recommendedName>
</protein>
<evidence type="ECO:0000313" key="3">
    <source>
        <dbReference type="Proteomes" id="UP001500037"/>
    </source>
</evidence>
<keyword evidence="1" id="KW-0472">Membrane</keyword>
<feature type="transmembrane region" description="Helical" evidence="1">
    <location>
        <begin position="46"/>
        <end position="64"/>
    </location>
</feature>
<dbReference type="EMBL" id="BAAALF010000013">
    <property type="protein sequence ID" value="GAA1224226.1"/>
    <property type="molecule type" value="Genomic_DNA"/>
</dbReference>
<evidence type="ECO:0008006" key="4">
    <source>
        <dbReference type="Google" id="ProtNLM"/>
    </source>
</evidence>
<evidence type="ECO:0000313" key="2">
    <source>
        <dbReference type="EMBL" id="GAA1224226.1"/>
    </source>
</evidence>
<comment type="caution">
    <text evidence="2">The sequence shown here is derived from an EMBL/GenBank/DDBJ whole genome shotgun (WGS) entry which is preliminary data.</text>
</comment>
<proteinExistence type="predicted"/>
<gene>
    <name evidence="2" type="ORF">GCM10009665_13100</name>
</gene>